<organism evidence="11 12">
    <name type="scientific">Phenylobacterium zucineum (strain HLK1)</name>
    <dbReference type="NCBI Taxonomy" id="450851"/>
    <lineage>
        <taxon>Bacteria</taxon>
        <taxon>Pseudomonadati</taxon>
        <taxon>Pseudomonadota</taxon>
        <taxon>Alphaproteobacteria</taxon>
        <taxon>Caulobacterales</taxon>
        <taxon>Caulobacteraceae</taxon>
        <taxon>Phenylobacterium</taxon>
    </lineage>
</organism>
<evidence type="ECO:0000256" key="1">
    <source>
        <dbReference type="ARBA" id="ARBA00001947"/>
    </source>
</evidence>
<keyword evidence="8" id="KW-0732">Signal</keyword>
<evidence type="ECO:0000256" key="8">
    <source>
        <dbReference type="SAM" id="SignalP"/>
    </source>
</evidence>
<evidence type="ECO:0000259" key="10">
    <source>
        <dbReference type="Pfam" id="PF05649"/>
    </source>
</evidence>
<sequence>MTFRPSWLAAASAAALLAACATTPTAPSAESAAQPAPAPAPERPKAQVGTFGFDVSGMDTSVAAGEDFFRYANGKWADRTEIPADRSNITSFAAIAETAAQRTRAIIEQAAASDAPAGSEARKIGDYFASFMDEARIEQLGVAPVKPELDRITAIRTRADLSRELGAALRADVDALNATDFYTDRLFGLWVAEDLTDTTVYRPYIMQGGLGMPDREYYLGDSERFRELRTKYQAHVAAMFRLAGFDDAEARAKRVVDLETAIARTHWTVDQTADIQKANTVWTRAELAAKAPGIDWTAFLTAAGLQDQPRFGAWQDSAIAGTARLVGSQPLQAWRDYLAFHAVERGAPYLSKAFVDEHFAFNGQALTGQPEQRERWKRGVDNTSAALGEAVGKLYVERHFSPEAKAKVQEMADNVLKAFGRRIDSLDWMSPETKAEARKKLANFRVYVGYPDTWRDYSGLEIVRGDAYGNQFRAELFEYRRNLAKLGRPVDREEWFMTPHTVNALFAPSQNSIIFPAGILEPTFFDPAADPAVNYGAIGGVIGHEVSHGFDDLGAQFDSDGNLRNWWKPEDLARFRAEAKKLADQYSAYEALPGLNLRGEQVLGENIADVAGLATAYDAYRLSLGGGEGPVIDGFTADQRFFLGWAQNYRAKYREAALRRAVITGVHSPGPWRALTVRNLDQWYPAFDVQPGQALHLAPADRVKIW</sequence>
<evidence type="ECO:0000256" key="2">
    <source>
        <dbReference type="ARBA" id="ARBA00022670"/>
    </source>
</evidence>
<dbReference type="PRINTS" id="PR00786">
    <property type="entry name" value="NEPRILYSIN"/>
</dbReference>
<feature type="domain" description="Peptidase M13 C-terminal" evidence="9">
    <location>
        <begin position="503"/>
        <end position="703"/>
    </location>
</feature>
<dbReference type="AlphaFoldDB" id="B4R8E8"/>
<comment type="cofactor">
    <cofactor evidence="1">
        <name>Zn(2+)</name>
        <dbReference type="ChEBI" id="CHEBI:29105"/>
    </cofactor>
</comment>
<feature type="domain" description="Peptidase M13 N-terminal" evidence="10">
    <location>
        <begin position="65"/>
        <end position="451"/>
    </location>
</feature>
<keyword evidence="2" id="KW-0645">Protease</keyword>
<dbReference type="PROSITE" id="PS51885">
    <property type="entry name" value="NEPRILYSIN"/>
    <property type="match status" value="1"/>
</dbReference>
<evidence type="ECO:0000256" key="6">
    <source>
        <dbReference type="ARBA" id="ARBA00023049"/>
    </source>
</evidence>
<dbReference type="KEGG" id="pzu:PHZ_c1161"/>
<proteinExistence type="predicted"/>
<dbReference type="InterPro" id="IPR042089">
    <property type="entry name" value="Peptidase_M13_dom_2"/>
</dbReference>
<dbReference type="InterPro" id="IPR024079">
    <property type="entry name" value="MetalloPept_cat_dom_sf"/>
</dbReference>
<dbReference type="CDD" id="cd08662">
    <property type="entry name" value="M13"/>
    <property type="match status" value="1"/>
</dbReference>
<dbReference type="Proteomes" id="UP000001868">
    <property type="component" value="Chromosome"/>
</dbReference>
<dbReference type="Gene3D" id="3.40.390.10">
    <property type="entry name" value="Collagenase (Catalytic Domain)"/>
    <property type="match status" value="1"/>
</dbReference>
<dbReference type="PANTHER" id="PTHR11733">
    <property type="entry name" value="ZINC METALLOPROTEASE FAMILY M13 NEPRILYSIN-RELATED"/>
    <property type="match status" value="1"/>
</dbReference>
<evidence type="ECO:0000256" key="4">
    <source>
        <dbReference type="ARBA" id="ARBA00022801"/>
    </source>
</evidence>
<reference evidence="11 12" key="1">
    <citation type="journal article" date="2008" name="BMC Genomics">
        <title>Complete genome of Phenylobacterium zucineum - a novel facultative intracellular bacterium isolated from human erythroleukemia cell line K562.</title>
        <authorList>
            <person name="Luo Y."/>
            <person name="Xu X."/>
            <person name="Ding Z."/>
            <person name="Liu Z."/>
            <person name="Zhang B."/>
            <person name="Yan Z."/>
            <person name="Sun J."/>
            <person name="Hu S."/>
            <person name="Hu X."/>
        </authorList>
    </citation>
    <scope>NUCLEOTIDE SEQUENCE [LARGE SCALE GENOMIC DNA]</scope>
    <source>
        <strain evidence="11 12">HLK1</strain>
    </source>
</reference>
<dbReference type="PANTHER" id="PTHR11733:SF211">
    <property type="entry name" value="OLIGOPEPTIDASE LIPOPROTEIN M13 FAMILY"/>
    <property type="match status" value="1"/>
</dbReference>
<dbReference type="RefSeq" id="WP_012521721.1">
    <property type="nucleotide sequence ID" value="NC_011144.1"/>
</dbReference>
<keyword evidence="5" id="KW-0862">Zinc</keyword>
<dbReference type="PROSITE" id="PS51257">
    <property type="entry name" value="PROKAR_LIPOPROTEIN"/>
    <property type="match status" value="1"/>
</dbReference>
<dbReference type="OrthoDB" id="9775677at2"/>
<dbReference type="HOGENOM" id="CLU_006187_7_2_5"/>
<dbReference type="eggNOG" id="COG3590">
    <property type="taxonomic scope" value="Bacteria"/>
</dbReference>
<evidence type="ECO:0000256" key="3">
    <source>
        <dbReference type="ARBA" id="ARBA00022723"/>
    </source>
</evidence>
<dbReference type="GO" id="GO:0046872">
    <property type="term" value="F:metal ion binding"/>
    <property type="evidence" value="ECO:0007669"/>
    <property type="project" value="UniProtKB-KW"/>
</dbReference>
<feature type="region of interest" description="Disordered" evidence="7">
    <location>
        <begin position="27"/>
        <end position="48"/>
    </location>
</feature>
<evidence type="ECO:0000313" key="11">
    <source>
        <dbReference type="EMBL" id="ACG77575.1"/>
    </source>
</evidence>
<dbReference type="GO" id="GO:0005886">
    <property type="term" value="C:plasma membrane"/>
    <property type="evidence" value="ECO:0007669"/>
    <property type="project" value="TreeGrafter"/>
</dbReference>
<dbReference type="GO" id="GO:0004222">
    <property type="term" value="F:metalloendopeptidase activity"/>
    <property type="evidence" value="ECO:0007669"/>
    <property type="project" value="InterPro"/>
</dbReference>
<dbReference type="Gene3D" id="1.10.1380.10">
    <property type="entry name" value="Neutral endopeptidase , domain2"/>
    <property type="match status" value="1"/>
</dbReference>
<evidence type="ECO:0000256" key="5">
    <source>
        <dbReference type="ARBA" id="ARBA00022833"/>
    </source>
</evidence>
<dbReference type="InterPro" id="IPR018497">
    <property type="entry name" value="Peptidase_M13_C"/>
</dbReference>
<keyword evidence="6" id="KW-0482">Metalloprotease</keyword>
<keyword evidence="4" id="KW-0378">Hydrolase</keyword>
<feature type="chain" id="PRO_5002825159" evidence="8">
    <location>
        <begin position="29"/>
        <end position="706"/>
    </location>
</feature>
<keyword evidence="12" id="KW-1185">Reference proteome</keyword>
<accession>B4R8E8</accession>
<evidence type="ECO:0000313" key="12">
    <source>
        <dbReference type="Proteomes" id="UP000001868"/>
    </source>
</evidence>
<dbReference type="SUPFAM" id="SSF55486">
    <property type="entry name" value="Metalloproteases ('zincins'), catalytic domain"/>
    <property type="match status" value="1"/>
</dbReference>
<dbReference type="InterPro" id="IPR000718">
    <property type="entry name" value="Peptidase_M13"/>
</dbReference>
<keyword evidence="3" id="KW-0479">Metal-binding</keyword>
<feature type="signal peptide" evidence="8">
    <location>
        <begin position="1"/>
        <end position="28"/>
    </location>
</feature>
<dbReference type="STRING" id="450851.PHZ_c1161"/>
<protein>
    <submittedName>
        <fullName evidence="11">Metallopeptidase</fullName>
    </submittedName>
</protein>
<dbReference type="EMBL" id="CP000747">
    <property type="protein sequence ID" value="ACG77575.1"/>
    <property type="molecule type" value="Genomic_DNA"/>
</dbReference>
<evidence type="ECO:0000259" key="9">
    <source>
        <dbReference type="Pfam" id="PF01431"/>
    </source>
</evidence>
<name>B4R8E8_PHEZH</name>
<dbReference type="Pfam" id="PF01431">
    <property type="entry name" value="Peptidase_M13"/>
    <property type="match status" value="1"/>
</dbReference>
<dbReference type="GO" id="GO:0016485">
    <property type="term" value="P:protein processing"/>
    <property type="evidence" value="ECO:0007669"/>
    <property type="project" value="TreeGrafter"/>
</dbReference>
<evidence type="ECO:0000256" key="7">
    <source>
        <dbReference type="SAM" id="MobiDB-lite"/>
    </source>
</evidence>
<gene>
    <name evidence="11" type="ordered locus">PHZ_c1161</name>
</gene>
<dbReference type="InterPro" id="IPR008753">
    <property type="entry name" value="Peptidase_M13_N"/>
</dbReference>
<dbReference type="Pfam" id="PF05649">
    <property type="entry name" value="Peptidase_M13_N"/>
    <property type="match status" value="1"/>
</dbReference>